<sequence length="361" mass="40216">MSERIEVESDSHSYPVLLENGLRYSFYHLLEDILPDHTKLMIIADETAASYYLEDLLASFPDSAKPVVTILPSGETSKSMVQYERLLTECLQEGLDRKSVIAALGGGVAGDIAGFTAATYMRGIRYVQIPTTLLAHDSSVGGKTGINHPLGKNMIGAFHAPSAVLYDPEMLISLPEKEWRSGFAEVIKHAFISSPEFFVWLQNHVHKLSSVDPSTLEKMLKKSIETKVAVVQEDEREAGVRAHLNFGHTLGHAIEAELGYGKTTHGEAVAVGMIFAMRLSEKFYGIKLPIEETVKYLEKLGYYLKLQKQVNAEKLLFIMKRDKKASGGSMRFVLLPELGRAELVDIREEMVLDLLEEEELT</sequence>
<dbReference type="Gene3D" id="3.40.50.1970">
    <property type="match status" value="1"/>
</dbReference>
<evidence type="ECO:0000256" key="15">
    <source>
        <dbReference type="ARBA" id="ARBA00023141"/>
    </source>
</evidence>
<evidence type="ECO:0000256" key="17">
    <source>
        <dbReference type="ARBA" id="ARBA00023285"/>
    </source>
</evidence>
<dbReference type="KEGG" id="ahal:FTX54_008010"/>
<dbReference type="GO" id="GO:0000166">
    <property type="term" value="F:nucleotide binding"/>
    <property type="evidence" value="ECO:0007669"/>
    <property type="project" value="UniProtKB-KW"/>
</dbReference>
<dbReference type="InterPro" id="IPR016037">
    <property type="entry name" value="DHQ_synth_AroB"/>
</dbReference>
<feature type="binding site" evidence="18">
    <location>
        <position position="143"/>
    </location>
    <ligand>
        <name>NAD(+)</name>
        <dbReference type="ChEBI" id="CHEBI:57540"/>
    </ligand>
</feature>
<feature type="binding site" evidence="18">
    <location>
        <begin position="73"/>
        <end position="78"/>
    </location>
    <ligand>
        <name>NAD(+)</name>
        <dbReference type="ChEBI" id="CHEBI:57540"/>
    </ligand>
</feature>
<dbReference type="InterPro" id="IPR056179">
    <property type="entry name" value="DHQS_C"/>
</dbReference>
<evidence type="ECO:0000256" key="16">
    <source>
        <dbReference type="ARBA" id="ARBA00023239"/>
    </source>
</evidence>
<dbReference type="HAMAP" id="MF_00110">
    <property type="entry name" value="DHQ_synthase"/>
    <property type="match status" value="1"/>
</dbReference>
<comment type="cofactor">
    <cofactor evidence="18">
        <name>Co(2+)</name>
        <dbReference type="ChEBI" id="CHEBI:48828"/>
    </cofactor>
    <cofactor evidence="18">
        <name>Zn(2+)</name>
        <dbReference type="ChEBI" id="CHEBI:29105"/>
    </cofactor>
    <text evidence="18">Binds 1 divalent metal cation per subunit. Can use either Co(2+) or Zn(2+).</text>
</comment>
<dbReference type="EC" id="4.2.3.4" evidence="7 18"/>
<comment type="cofactor">
    <cofactor evidence="3">
        <name>Zn(2+)</name>
        <dbReference type="ChEBI" id="CHEBI:29105"/>
    </cofactor>
</comment>
<evidence type="ECO:0000313" key="22">
    <source>
        <dbReference type="Proteomes" id="UP000321816"/>
    </source>
</evidence>
<evidence type="ECO:0000259" key="20">
    <source>
        <dbReference type="Pfam" id="PF24621"/>
    </source>
</evidence>
<comment type="function">
    <text evidence="18">Catalyzes the conversion of 3-deoxy-D-arabino-heptulosonate 7-phosphate (DAHP) to dehydroquinate (DHQ).</text>
</comment>
<dbReference type="GO" id="GO:0008652">
    <property type="term" value="P:amino acid biosynthetic process"/>
    <property type="evidence" value="ECO:0007669"/>
    <property type="project" value="UniProtKB-KW"/>
</dbReference>
<evidence type="ECO:0000313" key="21">
    <source>
        <dbReference type="EMBL" id="WWD81470.1"/>
    </source>
</evidence>
<comment type="subcellular location">
    <subcellularLocation>
        <location evidence="4 18">Cytoplasm</location>
    </subcellularLocation>
</comment>
<comment type="catalytic activity">
    <reaction evidence="1 18">
        <text>7-phospho-2-dehydro-3-deoxy-D-arabino-heptonate = 3-dehydroquinate + phosphate</text>
        <dbReference type="Rhea" id="RHEA:21968"/>
        <dbReference type="ChEBI" id="CHEBI:32364"/>
        <dbReference type="ChEBI" id="CHEBI:43474"/>
        <dbReference type="ChEBI" id="CHEBI:58394"/>
        <dbReference type="EC" id="4.2.3.4"/>
    </reaction>
</comment>
<feature type="binding site" evidence="18">
    <location>
        <position position="152"/>
    </location>
    <ligand>
        <name>NAD(+)</name>
        <dbReference type="ChEBI" id="CHEBI:57540"/>
    </ligand>
</feature>
<evidence type="ECO:0000256" key="13">
    <source>
        <dbReference type="ARBA" id="ARBA00022833"/>
    </source>
</evidence>
<comment type="similarity">
    <text evidence="6 18">Belongs to the sugar phosphate cyclases superfamily. Dehydroquinate synthase family.</text>
</comment>
<feature type="binding site" evidence="18">
    <location>
        <begin position="107"/>
        <end position="111"/>
    </location>
    <ligand>
        <name>NAD(+)</name>
        <dbReference type="ChEBI" id="CHEBI:57540"/>
    </ligand>
</feature>
<feature type="domain" description="3-dehydroquinate synthase C-terminal" evidence="20">
    <location>
        <begin position="182"/>
        <end position="325"/>
    </location>
</feature>
<dbReference type="Proteomes" id="UP000321816">
    <property type="component" value="Chromosome"/>
</dbReference>
<feature type="binding site" evidence="18">
    <location>
        <position position="185"/>
    </location>
    <ligand>
        <name>Zn(2+)</name>
        <dbReference type="ChEBI" id="CHEBI:29105"/>
    </ligand>
</feature>
<dbReference type="InterPro" id="IPR050071">
    <property type="entry name" value="Dehydroquinate_synthase"/>
</dbReference>
<dbReference type="CDD" id="cd08195">
    <property type="entry name" value="DHQS"/>
    <property type="match status" value="1"/>
</dbReference>
<dbReference type="AlphaFoldDB" id="A0A5C7FFA6"/>
<evidence type="ECO:0000256" key="3">
    <source>
        <dbReference type="ARBA" id="ARBA00001947"/>
    </source>
</evidence>
<feature type="binding site" evidence="18">
    <location>
        <begin position="131"/>
        <end position="132"/>
    </location>
    <ligand>
        <name>NAD(+)</name>
        <dbReference type="ChEBI" id="CHEBI:57540"/>
    </ligand>
</feature>
<evidence type="ECO:0000256" key="7">
    <source>
        <dbReference type="ARBA" id="ARBA00013031"/>
    </source>
</evidence>
<keyword evidence="17 18" id="KW-0170">Cobalt</keyword>
<evidence type="ECO:0000256" key="5">
    <source>
        <dbReference type="ARBA" id="ARBA00004661"/>
    </source>
</evidence>
<feature type="binding site" evidence="18">
    <location>
        <position position="265"/>
    </location>
    <ligand>
        <name>Zn(2+)</name>
        <dbReference type="ChEBI" id="CHEBI:29105"/>
    </ligand>
</feature>
<keyword evidence="10 18" id="KW-0028">Amino-acid biosynthesis</keyword>
<dbReference type="GO" id="GO:0009423">
    <property type="term" value="P:chorismate biosynthetic process"/>
    <property type="evidence" value="ECO:0007669"/>
    <property type="project" value="UniProtKB-UniRule"/>
</dbReference>
<comment type="caution">
    <text evidence="18">Lacks conserved residue(s) required for the propagation of feature annotation.</text>
</comment>
<keyword evidence="14 18" id="KW-0520">NAD</keyword>
<comment type="cofactor">
    <cofactor evidence="2 18">
        <name>NAD(+)</name>
        <dbReference type="ChEBI" id="CHEBI:57540"/>
    </cofactor>
</comment>
<dbReference type="GO" id="GO:0005737">
    <property type="term" value="C:cytoplasm"/>
    <property type="evidence" value="ECO:0007669"/>
    <property type="project" value="UniProtKB-SubCell"/>
</dbReference>
<feature type="binding site" evidence="18">
    <location>
        <position position="248"/>
    </location>
    <ligand>
        <name>Zn(2+)</name>
        <dbReference type="ChEBI" id="CHEBI:29105"/>
    </ligand>
</feature>
<evidence type="ECO:0000256" key="9">
    <source>
        <dbReference type="ARBA" id="ARBA00022490"/>
    </source>
</evidence>
<protein>
    <recommendedName>
        <fullName evidence="8 18">3-dehydroquinate synthase</fullName>
        <shortName evidence="18">DHQS</shortName>
        <ecNumber evidence="7 18">4.2.3.4</ecNumber>
    </recommendedName>
</protein>
<dbReference type="NCBIfam" id="TIGR01357">
    <property type="entry name" value="aroB"/>
    <property type="match status" value="1"/>
</dbReference>
<evidence type="ECO:0000256" key="4">
    <source>
        <dbReference type="ARBA" id="ARBA00004496"/>
    </source>
</evidence>
<dbReference type="EMBL" id="CP144914">
    <property type="protein sequence ID" value="WWD81470.1"/>
    <property type="molecule type" value="Genomic_DNA"/>
</dbReference>
<evidence type="ECO:0000256" key="12">
    <source>
        <dbReference type="ARBA" id="ARBA00022741"/>
    </source>
</evidence>
<gene>
    <name evidence="18 21" type="primary">aroB</name>
    <name evidence="21" type="ORF">FTX54_008010</name>
</gene>
<dbReference type="GO" id="GO:0003856">
    <property type="term" value="F:3-dehydroquinate synthase activity"/>
    <property type="evidence" value="ECO:0007669"/>
    <property type="project" value="UniProtKB-UniRule"/>
</dbReference>
<evidence type="ECO:0000256" key="11">
    <source>
        <dbReference type="ARBA" id="ARBA00022723"/>
    </source>
</evidence>
<keyword evidence="11 18" id="KW-0479">Metal-binding</keyword>
<dbReference type="GO" id="GO:0046872">
    <property type="term" value="F:metal ion binding"/>
    <property type="evidence" value="ECO:0007669"/>
    <property type="project" value="UniProtKB-KW"/>
</dbReference>
<dbReference type="PANTHER" id="PTHR43622">
    <property type="entry name" value="3-DEHYDROQUINATE SYNTHASE"/>
    <property type="match status" value="1"/>
</dbReference>
<dbReference type="SUPFAM" id="SSF56796">
    <property type="entry name" value="Dehydroquinate synthase-like"/>
    <property type="match status" value="1"/>
</dbReference>
<organism evidence="21 22">
    <name type="scientific">Alkalicoccus halolimnae</name>
    <dbReference type="NCBI Taxonomy" id="1667239"/>
    <lineage>
        <taxon>Bacteria</taxon>
        <taxon>Bacillati</taxon>
        <taxon>Bacillota</taxon>
        <taxon>Bacilli</taxon>
        <taxon>Bacillales</taxon>
        <taxon>Bacillaceae</taxon>
        <taxon>Alkalicoccus</taxon>
    </lineage>
</organism>
<evidence type="ECO:0000256" key="6">
    <source>
        <dbReference type="ARBA" id="ARBA00005412"/>
    </source>
</evidence>
<dbReference type="Gene3D" id="1.20.1090.10">
    <property type="entry name" value="Dehydroquinate synthase-like - alpha domain"/>
    <property type="match status" value="1"/>
</dbReference>
<evidence type="ECO:0000256" key="14">
    <source>
        <dbReference type="ARBA" id="ARBA00023027"/>
    </source>
</evidence>
<feature type="domain" description="3-dehydroquinate synthase N-terminal" evidence="19">
    <location>
        <begin position="70"/>
        <end position="180"/>
    </location>
</feature>
<dbReference type="PANTHER" id="PTHR43622:SF7">
    <property type="entry name" value="3-DEHYDROQUINATE SYNTHASE, CHLOROPLASTIC"/>
    <property type="match status" value="1"/>
</dbReference>
<keyword evidence="22" id="KW-1185">Reference proteome</keyword>
<keyword evidence="13 18" id="KW-0862">Zinc</keyword>
<reference evidence="21 22" key="1">
    <citation type="submission" date="2024-01" db="EMBL/GenBank/DDBJ databases">
        <title>Complete Genome Sequence of Alkalicoccus halolimnae BZ-SZ-XJ29T, a Moderately Halophilic Bacterium Isolated from a Salt Lake.</title>
        <authorList>
            <person name="Zhao B."/>
        </authorList>
    </citation>
    <scope>NUCLEOTIDE SEQUENCE [LARGE SCALE GENOMIC DNA]</scope>
    <source>
        <strain evidence="21 22">BZ-SZ-XJ29</strain>
    </source>
</reference>
<dbReference type="PIRSF" id="PIRSF001455">
    <property type="entry name" value="DHQ_synth"/>
    <property type="match status" value="1"/>
</dbReference>
<evidence type="ECO:0000256" key="2">
    <source>
        <dbReference type="ARBA" id="ARBA00001911"/>
    </source>
</evidence>
<evidence type="ECO:0000259" key="19">
    <source>
        <dbReference type="Pfam" id="PF01761"/>
    </source>
</evidence>
<evidence type="ECO:0000256" key="18">
    <source>
        <dbReference type="HAMAP-Rule" id="MF_00110"/>
    </source>
</evidence>
<evidence type="ECO:0000256" key="10">
    <source>
        <dbReference type="ARBA" id="ARBA00022605"/>
    </source>
</evidence>
<evidence type="ECO:0000256" key="1">
    <source>
        <dbReference type="ARBA" id="ARBA00001393"/>
    </source>
</evidence>
<dbReference type="InterPro" id="IPR030963">
    <property type="entry name" value="DHQ_synth_fam"/>
</dbReference>
<dbReference type="FunFam" id="3.40.50.1970:FF:000007">
    <property type="entry name" value="Pentafunctional AROM polypeptide"/>
    <property type="match status" value="1"/>
</dbReference>
<name>A0A5C7FFA6_9BACI</name>
<proteinExistence type="inferred from homology"/>
<dbReference type="InterPro" id="IPR030960">
    <property type="entry name" value="DHQS/DOIS_N"/>
</dbReference>
<keyword evidence="12 18" id="KW-0547">Nucleotide-binding</keyword>
<dbReference type="Pfam" id="PF01761">
    <property type="entry name" value="DHQ_synthase"/>
    <property type="match status" value="1"/>
</dbReference>
<comment type="pathway">
    <text evidence="5 18">Metabolic intermediate biosynthesis; chorismate biosynthesis; chorismate from D-erythrose 4-phosphate and phosphoenolpyruvate: step 2/7.</text>
</comment>
<dbReference type="RefSeq" id="WP_147804790.1">
    <property type="nucleotide sequence ID" value="NZ_CP144914.1"/>
</dbReference>
<dbReference type="GO" id="GO:0009073">
    <property type="term" value="P:aromatic amino acid family biosynthetic process"/>
    <property type="evidence" value="ECO:0007669"/>
    <property type="project" value="UniProtKB-KW"/>
</dbReference>
<evidence type="ECO:0000256" key="8">
    <source>
        <dbReference type="ARBA" id="ARBA00017684"/>
    </source>
</evidence>
<keyword evidence="16 18" id="KW-0456">Lyase</keyword>
<keyword evidence="9 18" id="KW-0963">Cytoplasm</keyword>
<keyword evidence="15 18" id="KW-0057">Aromatic amino acid biosynthesis</keyword>
<dbReference type="OrthoDB" id="9806583at2"/>
<accession>A0A5C7FFA6</accession>
<dbReference type="Pfam" id="PF24621">
    <property type="entry name" value="DHQS_C"/>
    <property type="match status" value="1"/>
</dbReference>